<dbReference type="VEuPathDB" id="AmoebaDB:ACA1_346360"/>
<keyword evidence="2" id="KW-1185">Reference proteome</keyword>
<dbReference type="SUPFAM" id="SSF52540">
    <property type="entry name" value="P-loop containing nucleoside triphosphate hydrolases"/>
    <property type="match status" value="1"/>
</dbReference>
<accession>L8GHM8</accession>
<reference evidence="1 2" key="1">
    <citation type="journal article" date="2013" name="Genome Biol.">
        <title>Genome of Acanthamoeba castellanii highlights extensive lateral gene transfer and early evolution of tyrosine kinase signaling.</title>
        <authorList>
            <person name="Clarke M."/>
            <person name="Lohan A.J."/>
            <person name="Liu B."/>
            <person name="Lagkouvardos I."/>
            <person name="Roy S."/>
            <person name="Zafar N."/>
            <person name="Bertelli C."/>
            <person name="Schilde C."/>
            <person name="Kianianmomeni A."/>
            <person name="Burglin T.R."/>
            <person name="Frech C."/>
            <person name="Turcotte B."/>
            <person name="Kopec K.O."/>
            <person name="Synnott J.M."/>
            <person name="Choo C."/>
            <person name="Paponov I."/>
            <person name="Finkler A."/>
            <person name="Soon Heng Tan C."/>
            <person name="Hutchins A.P."/>
            <person name="Weinmeier T."/>
            <person name="Rattei T."/>
            <person name="Chu J.S."/>
            <person name="Gimenez G."/>
            <person name="Irimia M."/>
            <person name="Rigden D.J."/>
            <person name="Fitzpatrick D.A."/>
            <person name="Lorenzo-Morales J."/>
            <person name="Bateman A."/>
            <person name="Chiu C.H."/>
            <person name="Tang P."/>
            <person name="Hegemann P."/>
            <person name="Fromm H."/>
            <person name="Raoult D."/>
            <person name="Greub G."/>
            <person name="Miranda-Saavedra D."/>
            <person name="Chen N."/>
            <person name="Nash P."/>
            <person name="Ginger M.L."/>
            <person name="Horn M."/>
            <person name="Schaap P."/>
            <person name="Caler L."/>
            <person name="Loftus B."/>
        </authorList>
    </citation>
    <scope>NUCLEOTIDE SEQUENCE [LARGE SCALE GENOMIC DNA]</scope>
    <source>
        <strain evidence="1 2">Neff</strain>
    </source>
</reference>
<dbReference type="KEGG" id="acan:ACA1_346360"/>
<gene>
    <name evidence="1" type="ORF">ACA1_346360</name>
</gene>
<organism evidence="1 2">
    <name type="scientific">Acanthamoeba castellanii (strain ATCC 30010 / Neff)</name>
    <dbReference type="NCBI Taxonomy" id="1257118"/>
    <lineage>
        <taxon>Eukaryota</taxon>
        <taxon>Amoebozoa</taxon>
        <taxon>Discosea</taxon>
        <taxon>Longamoebia</taxon>
        <taxon>Centramoebida</taxon>
        <taxon>Acanthamoebidae</taxon>
        <taxon>Acanthamoeba</taxon>
    </lineage>
</organism>
<dbReference type="EMBL" id="KB008113">
    <property type="protein sequence ID" value="ELR12487.1"/>
    <property type="molecule type" value="Genomic_DNA"/>
</dbReference>
<dbReference type="InterPro" id="IPR027417">
    <property type="entry name" value="P-loop_NTPase"/>
</dbReference>
<protein>
    <submittedName>
        <fullName evidence="1">Uncharacterized protein</fullName>
    </submittedName>
</protein>
<dbReference type="Proteomes" id="UP000011083">
    <property type="component" value="Unassembled WGS sequence"/>
</dbReference>
<dbReference type="GeneID" id="14913011"/>
<feature type="non-terminal residue" evidence="1">
    <location>
        <position position="62"/>
    </location>
</feature>
<proteinExistence type="predicted"/>
<dbReference type="AlphaFoldDB" id="L8GHM8"/>
<sequence length="62" mass="6661">MEGLKAKDGLELSEELQRGIASYGVPEHELTFLQRRAIARLAEGKDVVVHAGGGRGKTIAMV</sequence>
<evidence type="ECO:0000313" key="1">
    <source>
        <dbReference type="EMBL" id="ELR12487.1"/>
    </source>
</evidence>
<dbReference type="RefSeq" id="XP_004334500.1">
    <property type="nucleotide sequence ID" value="XM_004334452.1"/>
</dbReference>
<evidence type="ECO:0000313" key="2">
    <source>
        <dbReference type="Proteomes" id="UP000011083"/>
    </source>
</evidence>
<dbReference type="OrthoDB" id="6432355at2759"/>
<dbReference type="Gene3D" id="3.40.50.300">
    <property type="entry name" value="P-loop containing nucleotide triphosphate hydrolases"/>
    <property type="match status" value="1"/>
</dbReference>
<name>L8GHM8_ACACF</name>